<evidence type="ECO:0000313" key="4">
    <source>
        <dbReference type="EMBL" id="KIM75482.1"/>
    </source>
</evidence>
<protein>
    <recommendedName>
        <fullName evidence="2">Succinate dehydrogenase assembly factor 4, mitochondrial</fullName>
    </recommendedName>
</protein>
<dbReference type="GO" id="GO:0005739">
    <property type="term" value="C:mitochondrion"/>
    <property type="evidence" value="ECO:0007669"/>
    <property type="project" value="TreeGrafter"/>
</dbReference>
<evidence type="ECO:0000313" key="5">
    <source>
        <dbReference type="Proteomes" id="UP000054166"/>
    </source>
</evidence>
<dbReference type="EMBL" id="KN833046">
    <property type="protein sequence ID" value="KIM75482.1"/>
    <property type="molecule type" value="Genomic_DNA"/>
</dbReference>
<dbReference type="InterPro" id="IPR012875">
    <property type="entry name" value="SDHF4"/>
</dbReference>
<dbReference type="OrthoDB" id="201362at2759"/>
<name>A0A0C3BDU9_PILCF</name>
<dbReference type="GO" id="GO:0034553">
    <property type="term" value="P:mitochondrial respiratory chain complex II assembly"/>
    <property type="evidence" value="ECO:0007669"/>
    <property type="project" value="TreeGrafter"/>
</dbReference>
<sequence>MNPAVRSMVSAFAMSSKSLYLSSASSSMLISNTRRGISSNINRPAPPPLAREEQREFEALLRAAQTPLSVPTANSEVELALHPDAPQPLKAEFEGDVNPKTGEEGGPKREPVGKWADSEGDWSFKGRVTDF</sequence>
<reference evidence="4 5" key="1">
    <citation type="submission" date="2014-04" db="EMBL/GenBank/DDBJ databases">
        <authorList>
            <consortium name="DOE Joint Genome Institute"/>
            <person name="Kuo A."/>
            <person name="Tarkka M."/>
            <person name="Buscot F."/>
            <person name="Kohler A."/>
            <person name="Nagy L.G."/>
            <person name="Floudas D."/>
            <person name="Copeland A."/>
            <person name="Barry K.W."/>
            <person name="Cichocki N."/>
            <person name="Veneault-Fourrey C."/>
            <person name="LaButti K."/>
            <person name="Lindquist E.A."/>
            <person name="Lipzen A."/>
            <person name="Lundell T."/>
            <person name="Morin E."/>
            <person name="Murat C."/>
            <person name="Sun H."/>
            <person name="Tunlid A."/>
            <person name="Henrissat B."/>
            <person name="Grigoriev I.V."/>
            <person name="Hibbett D.S."/>
            <person name="Martin F."/>
            <person name="Nordberg H.P."/>
            <person name="Cantor M.N."/>
            <person name="Hua S.X."/>
        </authorList>
    </citation>
    <scope>NUCLEOTIDE SEQUENCE [LARGE SCALE GENOMIC DNA]</scope>
    <source>
        <strain evidence="4 5">F 1598</strain>
    </source>
</reference>
<gene>
    <name evidence="4" type="ORF">PILCRDRAFT_827190</name>
</gene>
<organism evidence="4 5">
    <name type="scientific">Piloderma croceum (strain F 1598)</name>
    <dbReference type="NCBI Taxonomy" id="765440"/>
    <lineage>
        <taxon>Eukaryota</taxon>
        <taxon>Fungi</taxon>
        <taxon>Dikarya</taxon>
        <taxon>Basidiomycota</taxon>
        <taxon>Agaricomycotina</taxon>
        <taxon>Agaricomycetes</taxon>
        <taxon>Agaricomycetidae</taxon>
        <taxon>Atheliales</taxon>
        <taxon>Atheliaceae</taxon>
        <taxon>Piloderma</taxon>
    </lineage>
</organism>
<feature type="region of interest" description="Disordered" evidence="3">
    <location>
        <begin position="83"/>
        <end position="131"/>
    </location>
</feature>
<dbReference type="PANTHER" id="PTHR28524:SF3">
    <property type="entry name" value="SUCCINATE DEHYDROGENASE ASSEMBLY FACTOR 4, MITOCHONDRIAL"/>
    <property type="match status" value="1"/>
</dbReference>
<dbReference type="AlphaFoldDB" id="A0A0C3BDU9"/>
<dbReference type="Proteomes" id="UP000054166">
    <property type="component" value="Unassembled WGS sequence"/>
</dbReference>
<comment type="similarity">
    <text evidence="1">Belongs to the SDHAF4 family.</text>
</comment>
<dbReference type="PANTHER" id="PTHR28524">
    <property type="entry name" value="SUCCINATE DEHYDROGENASE ASSEMBLY FACTOR 4, MITOCHONDRIAL"/>
    <property type="match status" value="1"/>
</dbReference>
<dbReference type="FunCoup" id="A0A0C3BDU9">
    <property type="interactions" value="176"/>
</dbReference>
<dbReference type="STRING" id="765440.A0A0C3BDU9"/>
<evidence type="ECO:0000256" key="1">
    <source>
        <dbReference type="ARBA" id="ARBA00005701"/>
    </source>
</evidence>
<accession>A0A0C3BDU9</accession>
<dbReference type="HOGENOM" id="CLU_101052_2_0_1"/>
<proteinExistence type="inferred from homology"/>
<feature type="compositionally biased region" description="Basic and acidic residues" evidence="3">
    <location>
        <begin position="101"/>
        <end position="112"/>
    </location>
</feature>
<dbReference type="Pfam" id="PF07896">
    <property type="entry name" value="DUF1674"/>
    <property type="match status" value="1"/>
</dbReference>
<feature type="compositionally biased region" description="Basic and acidic residues" evidence="3">
    <location>
        <begin position="122"/>
        <end position="131"/>
    </location>
</feature>
<evidence type="ECO:0000256" key="2">
    <source>
        <dbReference type="ARBA" id="ARBA00022170"/>
    </source>
</evidence>
<evidence type="ECO:0000256" key="3">
    <source>
        <dbReference type="SAM" id="MobiDB-lite"/>
    </source>
</evidence>
<reference evidence="5" key="2">
    <citation type="submission" date="2015-01" db="EMBL/GenBank/DDBJ databases">
        <title>Evolutionary Origins and Diversification of the Mycorrhizal Mutualists.</title>
        <authorList>
            <consortium name="DOE Joint Genome Institute"/>
            <consortium name="Mycorrhizal Genomics Consortium"/>
            <person name="Kohler A."/>
            <person name="Kuo A."/>
            <person name="Nagy L.G."/>
            <person name="Floudas D."/>
            <person name="Copeland A."/>
            <person name="Barry K.W."/>
            <person name="Cichocki N."/>
            <person name="Veneault-Fourrey C."/>
            <person name="LaButti K."/>
            <person name="Lindquist E.A."/>
            <person name="Lipzen A."/>
            <person name="Lundell T."/>
            <person name="Morin E."/>
            <person name="Murat C."/>
            <person name="Riley R."/>
            <person name="Ohm R."/>
            <person name="Sun H."/>
            <person name="Tunlid A."/>
            <person name="Henrissat B."/>
            <person name="Grigoriev I.V."/>
            <person name="Hibbett D.S."/>
            <person name="Martin F."/>
        </authorList>
    </citation>
    <scope>NUCLEOTIDE SEQUENCE [LARGE SCALE GENOMIC DNA]</scope>
    <source>
        <strain evidence="5">F 1598</strain>
    </source>
</reference>
<keyword evidence="5" id="KW-1185">Reference proteome</keyword>
<dbReference type="InParanoid" id="A0A0C3BDU9"/>